<gene>
    <name evidence="3" type="ORF">PHACADRAFT_81332</name>
</gene>
<dbReference type="CDD" id="cd01389">
    <property type="entry name" value="HMG-box_ROX1-like"/>
    <property type="match status" value="1"/>
</dbReference>
<keyword evidence="4" id="KW-1185">Reference proteome</keyword>
<reference evidence="3 4" key="1">
    <citation type="journal article" date="2012" name="BMC Genomics">
        <title>Comparative genomics of the white-rot fungi, Phanerochaete carnosa and P. chrysosporium, to elucidate the genetic basis of the distinct wood types they colonize.</title>
        <authorList>
            <person name="Suzuki H."/>
            <person name="MacDonald J."/>
            <person name="Syed K."/>
            <person name="Salamov A."/>
            <person name="Hori C."/>
            <person name="Aerts A."/>
            <person name="Henrissat B."/>
            <person name="Wiebenga A."/>
            <person name="vanKuyk P.A."/>
            <person name="Barry K."/>
            <person name="Lindquist E."/>
            <person name="LaButti K."/>
            <person name="Lapidus A."/>
            <person name="Lucas S."/>
            <person name="Coutinho P."/>
            <person name="Gong Y."/>
            <person name="Samejima M."/>
            <person name="Mahadevan R."/>
            <person name="Abou-Zaid M."/>
            <person name="de Vries R.P."/>
            <person name="Igarashi K."/>
            <person name="Yadav J.S."/>
            <person name="Grigoriev I.V."/>
            <person name="Master E.R."/>
        </authorList>
    </citation>
    <scope>NUCLEOTIDE SEQUENCE [LARGE SCALE GENOMIC DNA]</scope>
    <source>
        <strain evidence="3 4">HHB-10118-sp</strain>
    </source>
</reference>
<dbReference type="InterPro" id="IPR036910">
    <property type="entry name" value="HMG_box_dom_sf"/>
</dbReference>
<dbReference type="KEGG" id="pco:PHACADRAFT_81332"/>
<dbReference type="InParanoid" id="K5W4B6"/>
<dbReference type="PROSITE" id="PS50118">
    <property type="entry name" value="HMG_BOX_2"/>
    <property type="match status" value="1"/>
</dbReference>
<dbReference type="Pfam" id="PF00505">
    <property type="entry name" value="HMG_box"/>
    <property type="match status" value="1"/>
</dbReference>
<feature type="non-terminal residue" evidence="3">
    <location>
        <position position="1"/>
    </location>
</feature>
<dbReference type="Proteomes" id="UP000008370">
    <property type="component" value="Unassembled WGS sequence"/>
</dbReference>
<protein>
    <recommendedName>
        <fullName evidence="2">HMG box domain-containing protein</fullName>
    </recommendedName>
</protein>
<organism evidence="3 4">
    <name type="scientific">Phanerochaete carnosa (strain HHB-10118-sp)</name>
    <name type="common">White-rot fungus</name>
    <name type="synonym">Peniophora carnosa</name>
    <dbReference type="NCBI Taxonomy" id="650164"/>
    <lineage>
        <taxon>Eukaryota</taxon>
        <taxon>Fungi</taxon>
        <taxon>Dikarya</taxon>
        <taxon>Basidiomycota</taxon>
        <taxon>Agaricomycotina</taxon>
        <taxon>Agaricomycetes</taxon>
        <taxon>Polyporales</taxon>
        <taxon>Phanerochaetaceae</taxon>
        <taxon>Phanerochaete</taxon>
    </lineage>
</organism>
<evidence type="ECO:0000313" key="4">
    <source>
        <dbReference type="Proteomes" id="UP000008370"/>
    </source>
</evidence>
<keyword evidence="1" id="KW-0238">DNA-binding</keyword>
<dbReference type="SUPFAM" id="SSF47095">
    <property type="entry name" value="HMG-box"/>
    <property type="match status" value="1"/>
</dbReference>
<keyword evidence="1" id="KW-0539">Nucleus</keyword>
<dbReference type="EMBL" id="JH930473">
    <property type="protein sequence ID" value="EKM54000.1"/>
    <property type="molecule type" value="Genomic_DNA"/>
</dbReference>
<proteinExistence type="predicted"/>
<accession>K5W4B6</accession>
<dbReference type="OrthoDB" id="6247875at2759"/>
<dbReference type="HOGENOM" id="CLU_082854_6_3_1"/>
<dbReference type="Gene3D" id="1.10.30.10">
    <property type="entry name" value="High mobility group box domain"/>
    <property type="match status" value="1"/>
</dbReference>
<dbReference type="GO" id="GO:0005634">
    <property type="term" value="C:nucleus"/>
    <property type="evidence" value="ECO:0007669"/>
    <property type="project" value="UniProtKB-UniRule"/>
</dbReference>
<sequence length="75" mass="9245">ILRPRNAWILFRNEMLDRVPRLPDGSRQPMADASKIISAWWKQVSPEEKYRYELQAEQEKEEHKRKYPNYRFQPK</sequence>
<dbReference type="InterPro" id="IPR009071">
    <property type="entry name" value="HMG_box_dom"/>
</dbReference>
<evidence type="ECO:0000313" key="3">
    <source>
        <dbReference type="EMBL" id="EKM54000.1"/>
    </source>
</evidence>
<dbReference type="AlphaFoldDB" id="K5W4B6"/>
<feature type="DNA-binding region" description="HMG box" evidence="1">
    <location>
        <begin position="1"/>
        <end position="71"/>
    </location>
</feature>
<dbReference type="GeneID" id="18920334"/>
<evidence type="ECO:0000259" key="2">
    <source>
        <dbReference type="PROSITE" id="PS50118"/>
    </source>
</evidence>
<feature type="domain" description="HMG box" evidence="2">
    <location>
        <begin position="1"/>
        <end position="71"/>
    </location>
</feature>
<dbReference type="SMART" id="SM00398">
    <property type="entry name" value="HMG"/>
    <property type="match status" value="1"/>
</dbReference>
<name>K5W4B6_PHACS</name>
<feature type="non-terminal residue" evidence="3">
    <location>
        <position position="75"/>
    </location>
</feature>
<evidence type="ECO:0000256" key="1">
    <source>
        <dbReference type="PROSITE-ProRule" id="PRU00267"/>
    </source>
</evidence>
<dbReference type="RefSeq" id="XP_007396707.1">
    <property type="nucleotide sequence ID" value="XM_007396645.1"/>
</dbReference>
<dbReference type="GO" id="GO:0003677">
    <property type="term" value="F:DNA binding"/>
    <property type="evidence" value="ECO:0007669"/>
    <property type="project" value="UniProtKB-UniRule"/>
</dbReference>